<accession>A0ACB6ZI87</accession>
<dbReference type="Proteomes" id="UP000886501">
    <property type="component" value="Unassembled WGS sequence"/>
</dbReference>
<sequence length="115" mass="13112">EPKDYFWIVLSDRQHEVPGRIPKEVVEECLKSANRGQRLTRYIGSIVEIRNFTPLLVRVEDGSSTSATRKVLALEIKRARLRGSAGESIWGTPQPLEGVSELKEWLRELRKPDGD</sequence>
<protein>
    <submittedName>
        <fullName evidence="1">Uncharacterized protein</fullName>
    </submittedName>
</protein>
<keyword evidence="2" id="KW-1185">Reference proteome</keyword>
<proteinExistence type="predicted"/>
<dbReference type="EMBL" id="MU118000">
    <property type="protein sequence ID" value="KAF9649259.1"/>
    <property type="molecule type" value="Genomic_DNA"/>
</dbReference>
<comment type="caution">
    <text evidence="1">The sequence shown here is derived from an EMBL/GenBank/DDBJ whole genome shotgun (WGS) entry which is preliminary data.</text>
</comment>
<gene>
    <name evidence="1" type="ORF">BDM02DRAFT_3142898</name>
</gene>
<feature type="non-terminal residue" evidence="1">
    <location>
        <position position="115"/>
    </location>
</feature>
<reference evidence="1" key="1">
    <citation type="submission" date="2019-10" db="EMBL/GenBank/DDBJ databases">
        <authorList>
            <consortium name="DOE Joint Genome Institute"/>
            <person name="Kuo A."/>
            <person name="Miyauchi S."/>
            <person name="Kiss E."/>
            <person name="Drula E."/>
            <person name="Kohler A."/>
            <person name="Sanchez-Garcia M."/>
            <person name="Andreopoulos B."/>
            <person name="Barry K.W."/>
            <person name="Bonito G."/>
            <person name="Buee M."/>
            <person name="Carver A."/>
            <person name="Chen C."/>
            <person name="Cichocki N."/>
            <person name="Clum A."/>
            <person name="Culley D."/>
            <person name="Crous P.W."/>
            <person name="Fauchery L."/>
            <person name="Girlanda M."/>
            <person name="Hayes R."/>
            <person name="Keri Z."/>
            <person name="Labutti K."/>
            <person name="Lipzen A."/>
            <person name="Lombard V."/>
            <person name="Magnuson J."/>
            <person name="Maillard F."/>
            <person name="Morin E."/>
            <person name="Murat C."/>
            <person name="Nolan M."/>
            <person name="Ohm R."/>
            <person name="Pangilinan J."/>
            <person name="Pereira M."/>
            <person name="Perotto S."/>
            <person name="Peter M."/>
            <person name="Riley R."/>
            <person name="Sitrit Y."/>
            <person name="Stielow B."/>
            <person name="Szollosi G."/>
            <person name="Zifcakova L."/>
            <person name="Stursova M."/>
            <person name="Spatafora J.W."/>
            <person name="Tedersoo L."/>
            <person name="Vaario L.-M."/>
            <person name="Yamada A."/>
            <person name="Yan M."/>
            <person name="Wang P."/>
            <person name="Xu J."/>
            <person name="Bruns T."/>
            <person name="Baldrian P."/>
            <person name="Vilgalys R."/>
            <person name="Henrissat B."/>
            <person name="Grigoriev I.V."/>
            <person name="Hibbett D."/>
            <person name="Nagy L.G."/>
            <person name="Martin F.M."/>
        </authorList>
    </citation>
    <scope>NUCLEOTIDE SEQUENCE</scope>
    <source>
        <strain evidence="1">P2</strain>
    </source>
</reference>
<evidence type="ECO:0000313" key="2">
    <source>
        <dbReference type="Proteomes" id="UP000886501"/>
    </source>
</evidence>
<name>A0ACB6ZI87_THEGA</name>
<evidence type="ECO:0000313" key="1">
    <source>
        <dbReference type="EMBL" id="KAF9649259.1"/>
    </source>
</evidence>
<organism evidence="1 2">
    <name type="scientific">Thelephora ganbajun</name>
    <name type="common">Ganba fungus</name>
    <dbReference type="NCBI Taxonomy" id="370292"/>
    <lineage>
        <taxon>Eukaryota</taxon>
        <taxon>Fungi</taxon>
        <taxon>Dikarya</taxon>
        <taxon>Basidiomycota</taxon>
        <taxon>Agaricomycotina</taxon>
        <taxon>Agaricomycetes</taxon>
        <taxon>Thelephorales</taxon>
        <taxon>Thelephoraceae</taxon>
        <taxon>Thelephora</taxon>
    </lineage>
</organism>
<reference evidence="1" key="2">
    <citation type="journal article" date="2020" name="Nat. Commun.">
        <title>Large-scale genome sequencing of mycorrhizal fungi provides insights into the early evolution of symbiotic traits.</title>
        <authorList>
            <person name="Miyauchi S."/>
            <person name="Kiss E."/>
            <person name="Kuo A."/>
            <person name="Drula E."/>
            <person name="Kohler A."/>
            <person name="Sanchez-Garcia M."/>
            <person name="Morin E."/>
            <person name="Andreopoulos B."/>
            <person name="Barry K.W."/>
            <person name="Bonito G."/>
            <person name="Buee M."/>
            <person name="Carver A."/>
            <person name="Chen C."/>
            <person name="Cichocki N."/>
            <person name="Clum A."/>
            <person name="Culley D."/>
            <person name="Crous P.W."/>
            <person name="Fauchery L."/>
            <person name="Girlanda M."/>
            <person name="Hayes R.D."/>
            <person name="Keri Z."/>
            <person name="LaButti K."/>
            <person name="Lipzen A."/>
            <person name="Lombard V."/>
            <person name="Magnuson J."/>
            <person name="Maillard F."/>
            <person name="Murat C."/>
            <person name="Nolan M."/>
            <person name="Ohm R.A."/>
            <person name="Pangilinan J."/>
            <person name="Pereira M.F."/>
            <person name="Perotto S."/>
            <person name="Peter M."/>
            <person name="Pfister S."/>
            <person name="Riley R."/>
            <person name="Sitrit Y."/>
            <person name="Stielow J.B."/>
            <person name="Szollosi G."/>
            <person name="Zifcakova L."/>
            <person name="Stursova M."/>
            <person name="Spatafora J.W."/>
            <person name="Tedersoo L."/>
            <person name="Vaario L.M."/>
            <person name="Yamada A."/>
            <person name="Yan M."/>
            <person name="Wang P."/>
            <person name="Xu J."/>
            <person name="Bruns T."/>
            <person name="Baldrian P."/>
            <person name="Vilgalys R."/>
            <person name="Dunand C."/>
            <person name="Henrissat B."/>
            <person name="Grigoriev I.V."/>
            <person name="Hibbett D."/>
            <person name="Nagy L.G."/>
            <person name="Martin F.M."/>
        </authorList>
    </citation>
    <scope>NUCLEOTIDE SEQUENCE</scope>
    <source>
        <strain evidence="1">P2</strain>
    </source>
</reference>
<feature type="non-terminal residue" evidence="1">
    <location>
        <position position="1"/>
    </location>
</feature>